<proteinExistence type="predicted"/>
<sequence>MVKVWLTSKNIKTTRPIKKLSERWLGPFEFLKNIGSHAYHLKFPQHWKSVHLVFHVSLLQPVKKSTIPNQHQLPETAVIVEEKEEWEVAWVLDSKLKRITLWYLMEWK</sequence>
<name>A0A9Q3DS71_9BASI</name>
<dbReference type="InterPro" id="IPR056924">
    <property type="entry name" value="SH3_Tf2-1"/>
</dbReference>
<dbReference type="PANTHER" id="PTHR46148:SF52">
    <property type="entry name" value="OS04G0603800 PROTEIN"/>
    <property type="match status" value="1"/>
</dbReference>
<evidence type="ECO:0000259" key="1">
    <source>
        <dbReference type="Pfam" id="PF24626"/>
    </source>
</evidence>
<dbReference type="PANTHER" id="PTHR46148">
    <property type="entry name" value="CHROMO DOMAIN-CONTAINING PROTEIN"/>
    <property type="match status" value="1"/>
</dbReference>
<accession>A0A9Q3DS71</accession>
<protein>
    <recommendedName>
        <fullName evidence="1">Tf2-1-like SH3-like domain-containing protein</fullName>
    </recommendedName>
</protein>
<dbReference type="AlphaFoldDB" id="A0A9Q3DS71"/>
<feature type="domain" description="Tf2-1-like SH3-like" evidence="1">
    <location>
        <begin position="3"/>
        <end position="62"/>
    </location>
</feature>
<gene>
    <name evidence="2" type="ORF">O181_046388</name>
</gene>
<organism evidence="2 3">
    <name type="scientific">Austropuccinia psidii MF-1</name>
    <dbReference type="NCBI Taxonomy" id="1389203"/>
    <lineage>
        <taxon>Eukaryota</taxon>
        <taxon>Fungi</taxon>
        <taxon>Dikarya</taxon>
        <taxon>Basidiomycota</taxon>
        <taxon>Pucciniomycotina</taxon>
        <taxon>Pucciniomycetes</taxon>
        <taxon>Pucciniales</taxon>
        <taxon>Sphaerophragmiaceae</taxon>
        <taxon>Austropuccinia</taxon>
    </lineage>
</organism>
<keyword evidence="3" id="KW-1185">Reference proteome</keyword>
<dbReference type="OrthoDB" id="2505365at2759"/>
<comment type="caution">
    <text evidence="2">The sequence shown here is derived from an EMBL/GenBank/DDBJ whole genome shotgun (WGS) entry which is preliminary data.</text>
</comment>
<evidence type="ECO:0000313" key="2">
    <source>
        <dbReference type="EMBL" id="MBW0506673.1"/>
    </source>
</evidence>
<dbReference type="Pfam" id="PF24626">
    <property type="entry name" value="SH3_Tf2-1"/>
    <property type="match status" value="1"/>
</dbReference>
<reference evidence="2" key="1">
    <citation type="submission" date="2021-03" db="EMBL/GenBank/DDBJ databases">
        <title>Draft genome sequence of rust myrtle Austropuccinia psidii MF-1, a brazilian biotype.</title>
        <authorList>
            <person name="Quecine M.C."/>
            <person name="Pachon D.M.R."/>
            <person name="Bonatelli M.L."/>
            <person name="Correr F.H."/>
            <person name="Franceschini L.M."/>
            <person name="Leite T.F."/>
            <person name="Margarido G.R.A."/>
            <person name="Almeida C.A."/>
            <person name="Ferrarezi J.A."/>
            <person name="Labate C.A."/>
        </authorList>
    </citation>
    <scope>NUCLEOTIDE SEQUENCE</scope>
    <source>
        <strain evidence="2">MF-1</strain>
    </source>
</reference>
<dbReference type="EMBL" id="AVOT02019225">
    <property type="protein sequence ID" value="MBW0506673.1"/>
    <property type="molecule type" value="Genomic_DNA"/>
</dbReference>
<evidence type="ECO:0000313" key="3">
    <source>
        <dbReference type="Proteomes" id="UP000765509"/>
    </source>
</evidence>
<dbReference type="Proteomes" id="UP000765509">
    <property type="component" value="Unassembled WGS sequence"/>
</dbReference>